<keyword evidence="2" id="KW-1185">Reference proteome</keyword>
<sequence>MKSFVVTLKAKLGETAISGALIWDDGEHQLFVFKKNEGLSKQVLTASPKHFADQPSPVPAPLRGFLPLILSWKKKWSLLTFSREDAYGTL</sequence>
<dbReference type="AlphaFoldDB" id="A0A835JUE7"/>
<name>A0A835JUE7_9ROSI</name>
<evidence type="ECO:0000313" key="1">
    <source>
        <dbReference type="EMBL" id="KAF9674669.1"/>
    </source>
</evidence>
<gene>
    <name evidence="1" type="ORF">SADUNF_Sadunf10G0151000</name>
</gene>
<proteinExistence type="predicted"/>
<dbReference type="Proteomes" id="UP000657918">
    <property type="component" value="Unassembled WGS sequence"/>
</dbReference>
<accession>A0A835JUE7</accession>
<evidence type="ECO:0000313" key="2">
    <source>
        <dbReference type="Proteomes" id="UP000657918"/>
    </source>
</evidence>
<dbReference type="EMBL" id="JADGMS010000010">
    <property type="protein sequence ID" value="KAF9674669.1"/>
    <property type="molecule type" value="Genomic_DNA"/>
</dbReference>
<reference evidence="1 2" key="1">
    <citation type="submission" date="2020-10" db="EMBL/GenBank/DDBJ databases">
        <title>Plant Genome Project.</title>
        <authorList>
            <person name="Zhang R.-G."/>
        </authorList>
    </citation>
    <scope>NUCLEOTIDE SEQUENCE [LARGE SCALE GENOMIC DNA]</scope>
    <source>
        <strain evidence="1">FAFU-HL-1</strain>
        <tissue evidence="1">Leaf</tissue>
    </source>
</reference>
<organism evidence="1 2">
    <name type="scientific">Salix dunnii</name>
    <dbReference type="NCBI Taxonomy" id="1413687"/>
    <lineage>
        <taxon>Eukaryota</taxon>
        <taxon>Viridiplantae</taxon>
        <taxon>Streptophyta</taxon>
        <taxon>Embryophyta</taxon>
        <taxon>Tracheophyta</taxon>
        <taxon>Spermatophyta</taxon>
        <taxon>Magnoliopsida</taxon>
        <taxon>eudicotyledons</taxon>
        <taxon>Gunneridae</taxon>
        <taxon>Pentapetalae</taxon>
        <taxon>rosids</taxon>
        <taxon>fabids</taxon>
        <taxon>Malpighiales</taxon>
        <taxon>Salicaceae</taxon>
        <taxon>Saliceae</taxon>
        <taxon>Salix</taxon>
    </lineage>
</organism>
<comment type="caution">
    <text evidence="1">The sequence shown here is derived from an EMBL/GenBank/DDBJ whole genome shotgun (WGS) entry which is preliminary data.</text>
</comment>
<protein>
    <submittedName>
        <fullName evidence="1">Uncharacterized protein</fullName>
    </submittedName>
</protein>